<dbReference type="AlphaFoldDB" id="A0AAN6MQQ8"/>
<proteinExistence type="predicted"/>
<comment type="caution">
    <text evidence="1">The sequence shown here is derived from an EMBL/GenBank/DDBJ whole genome shotgun (WGS) entry which is preliminary data.</text>
</comment>
<gene>
    <name evidence="1" type="ORF">C8A05DRAFT_31953</name>
</gene>
<reference evidence="1" key="1">
    <citation type="journal article" date="2023" name="Mol. Phylogenet. Evol.">
        <title>Genome-scale phylogeny and comparative genomics of the fungal order Sordariales.</title>
        <authorList>
            <person name="Hensen N."/>
            <person name="Bonometti L."/>
            <person name="Westerberg I."/>
            <person name="Brannstrom I.O."/>
            <person name="Guillou S."/>
            <person name="Cros-Aarteil S."/>
            <person name="Calhoun S."/>
            <person name="Haridas S."/>
            <person name="Kuo A."/>
            <person name="Mondo S."/>
            <person name="Pangilinan J."/>
            <person name="Riley R."/>
            <person name="LaButti K."/>
            <person name="Andreopoulos B."/>
            <person name="Lipzen A."/>
            <person name="Chen C."/>
            <person name="Yan M."/>
            <person name="Daum C."/>
            <person name="Ng V."/>
            <person name="Clum A."/>
            <person name="Steindorff A."/>
            <person name="Ohm R.A."/>
            <person name="Martin F."/>
            <person name="Silar P."/>
            <person name="Natvig D.O."/>
            <person name="Lalanne C."/>
            <person name="Gautier V."/>
            <person name="Ament-Velasquez S.L."/>
            <person name="Kruys A."/>
            <person name="Hutchinson M.I."/>
            <person name="Powell A.J."/>
            <person name="Barry K."/>
            <person name="Miller A.N."/>
            <person name="Grigoriev I.V."/>
            <person name="Debuchy R."/>
            <person name="Gladieux P."/>
            <person name="Hiltunen Thoren M."/>
            <person name="Johannesson H."/>
        </authorList>
    </citation>
    <scope>NUCLEOTIDE SEQUENCE</scope>
    <source>
        <strain evidence="1">CBS 103.79</strain>
    </source>
</reference>
<protein>
    <submittedName>
        <fullName evidence="1">Uncharacterized protein</fullName>
    </submittedName>
</protein>
<dbReference type="EMBL" id="MU855405">
    <property type="protein sequence ID" value="KAK3904272.1"/>
    <property type="molecule type" value="Genomic_DNA"/>
</dbReference>
<organism evidence="1 2">
    <name type="scientific">Staphylotrichum tortipilum</name>
    <dbReference type="NCBI Taxonomy" id="2831512"/>
    <lineage>
        <taxon>Eukaryota</taxon>
        <taxon>Fungi</taxon>
        <taxon>Dikarya</taxon>
        <taxon>Ascomycota</taxon>
        <taxon>Pezizomycotina</taxon>
        <taxon>Sordariomycetes</taxon>
        <taxon>Sordariomycetidae</taxon>
        <taxon>Sordariales</taxon>
        <taxon>Chaetomiaceae</taxon>
        <taxon>Staphylotrichum</taxon>
    </lineage>
</organism>
<dbReference type="Proteomes" id="UP001303889">
    <property type="component" value="Unassembled WGS sequence"/>
</dbReference>
<keyword evidence="2" id="KW-1185">Reference proteome</keyword>
<accession>A0AAN6MQQ8</accession>
<sequence length="196" mass="21537">MSERHQIFVIARVGKHYRCLDAVHHDDLYDVKAVSVCLRLIRIYSDDANRLPLELELRLAADFYKDAGPPPQTAPVGLAVGSLAMILKKHHKRHTISPLRGEEVHPSGTALAKLVQVMVSTPPEDIVGLLEEPKHLPDFGCPLRNRLLTVKDDLVASPAAPELLRVAVAGEAFLDWSPFLGLAPETITEALQGPEL</sequence>
<name>A0AAN6MQQ8_9PEZI</name>
<reference evidence="1" key="2">
    <citation type="submission" date="2023-05" db="EMBL/GenBank/DDBJ databases">
        <authorList>
            <consortium name="Lawrence Berkeley National Laboratory"/>
            <person name="Steindorff A."/>
            <person name="Hensen N."/>
            <person name="Bonometti L."/>
            <person name="Westerberg I."/>
            <person name="Brannstrom I.O."/>
            <person name="Guillou S."/>
            <person name="Cros-Aarteil S."/>
            <person name="Calhoun S."/>
            <person name="Haridas S."/>
            <person name="Kuo A."/>
            <person name="Mondo S."/>
            <person name="Pangilinan J."/>
            <person name="Riley R."/>
            <person name="Labutti K."/>
            <person name="Andreopoulos B."/>
            <person name="Lipzen A."/>
            <person name="Chen C."/>
            <person name="Yanf M."/>
            <person name="Daum C."/>
            <person name="Ng V."/>
            <person name="Clum A."/>
            <person name="Ohm R."/>
            <person name="Martin F."/>
            <person name="Silar P."/>
            <person name="Natvig D."/>
            <person name="Lalanne C."/>
            <person name="Gautier V."/>
            <person name="Ament-Velasquez S.L."/>
            <person name="Kruys A."/>
            <person name="Hutchinson M.I."/>
            <person name="Powell A.J."/>
            <person name="Barry K."/>
            <person name="Miller A.N."/>
            <person name="Grigoriev I.V."/>
            <person name="Debuchy R."/>
            <person name="Gladieux P."/>
            <person name="Thoren M.H."/>
            <person name="Johannesson H."/>
        </authorList>
    </citation>
    <scope>NUCLEOTIDE SEQUENCE</scope>
    <source>
        <strain evidence="1">CBS 103.79</strain>
    </source>
</reference>
<evidence type="ECO:0000313" key="1">
    <source>
        <dbReference type="EMBL" id="KAK3904272.1"/>
    </source>
</evidence>
<evidence type="ECO:0000313" key="2">
    <source>
        <dbReference type="Proteomes" id="UP001303889"/>
    </source>
</evidence>